<evidence type="ECO:0000313" key="3">
    <source>
        <dbReference type="Proteomes" id="UP001281003"/>
    </source>
</evidence>
<feature type="signal peptide" evidence="1">
    <location>
        <begin position="1"/>
        <end position="25"/>
    </location>
</feature>
<evidence type="ECO:0000256" key="1">
    <source>
        <dbReference type="SAM" id="SignalP"/>
    </source>
</evidence>
<keyword evidence="3" id="KW-1185">Reference proteome</keyword>
<reference evidence="2" key="2">
    <citation type="submission" date="2023-07" db="EMBL/GenBank/DDBJ databases">
        <authorList>
            <consortium name="Lawrence Berkeley National Laboratory"/>
            <person name="Haridas S."/>
            <person name="Hensen N."/>
            <person name="Bonometti L."/>
            <person name="Westerberg I."/>
            <person name="Brannstrom I.O."/>
            <person name="Guillou S."/>
            <person name="Cros-Aarteil S."/>
            <person name="Calhoun S."/>
            <person name="Kuo A."/>
            <person name="Mondo S."/>
            <person name="Pangilinan J."/>
            <person name="Riley R."/>
            <person name="LaButti K."/>
            <person name="Andreopoulos B."/>
            <person name="Lipzen A."/>
            <person name="Chen C."/>
            <person name="Yanf M."/>
            <person name="Daum C."/>
            <person name="Ng V."/>
            <person name="Clum A."/>
            <person name="Steindorff A."/>
            <person name="Ohm R."/>
            <person name="Martin F."/>
            <person name="Silar P."/>
            <person name="Natvig D."/>
            <person name="Lalanne C."/>
            <person name="Gautier V."/>
            <person name="Ament-velasquez S.L."/>
            <person name="Kruys A."/>
            <person name="Hutchinson M.I."/>
            <person name="Powell A.J."/>
            <person name="Barry K."/>
            <person name="Miller A.N."/>
            <person name="Grigoriev I.V."/>
            <person name="Debuchy R."/>
            <person name="Gladieux P."/>
            <person name="Thoren M.H."/>
            <person name="Johannesson H."/>
        </authorList>
    </citation>
    <scope>NUCLEOTIDE SEQUENCE</scope>
    <source>
        <strain evidence="2">FGSC 1904</strain>
    </source>
</reference>
<protein>
    <submittedName>
        <fullName evidence="2">Uncharacterized protein</fullName>
    </submittedName>
</protein>
<dbReference type="Proteomes" id="UP001281003">
    <property type="component" value="Unassembled WGS sequence"/>
</dbReference>
<dbReference type="PANTHER" id="PTHR39603:SF1">
    <property type="entry name" value="CYANOVIRIN-N DOMAIN-CONTAINING PROTEIN"/>
    <property type="match status" value="1"/>
</dbReference>
<dbReference type="EMBL" id="JAUTDP010000019">
    <property type="protein sequence ID" value="KAK3386380.1"/>
    <property type="molecule type" value="Genomic_DNA"/>
</dbReference>
<evidence type="ECO:0000313" key="2">
    <source>
        <dbReference type="EMBL" id="KAK3386380.1"/>
    </source>
</evidence>
<sequence>MVNYRFLTLAALALPFAAAAPTVEALDTRQTEIFSFEKWVNSIIVNPETALTPEQAVEAWEVSTKNGTISSGSSLSKRYVSCTTAVGPTTAQDAAIVVNKLAALGAQACVSYTSTFFMTYGQAQCVGVVSSPPYPVTTTCQKVAQTGGLIMDQCTKSNGVTGGQASNVANSRMIVHLGFPL</sequence>
<dbReference type="AlphaFoldDB" id="A0AAE0U0Q5"/>
<organism evidence="2 3">
    <name type="scientific">Sordaria brevicollis</name>
    <dbReference type="NCBI Taxonomy" id="83679"/>
    <lineage>
        <taxon>Eukaryota</taxon>
        <taxon>Fungi</taxon>
        <taxon>Dikarya</taxon>
        <taxon>Ascomycota</taxon>
        <taxon>Pezizomycotina</taxon>
        <taxon>Sordariomycetes</taxon>
        <taxon>Sordariomycetidae</taxon>
        <taxon>Sordariales</taxon>
        <taxon>Sordariaceae</taxon>
        <taxon>Sordaria</taxon>
    </lineage>
</organism>
<feature type="chain" id="PRO_5042282602" evidence="1">
    <location>
        <begin position="26"/>
        <end position="181"/>
    </location>
</feature>
<proteinExistence type="predicted"/>
<reference evidence="2" key="1">
    <citation type="journal article" date="2023" name="Mol. Phylogenet. Evol.">
        <title>Genome-scale phylogeny and comparative genomics of the fungal order Sordariales.</title>
        <authorList>
            <person name="Hensen N."/>
            <person name="Bonometti L."/>
            <person name="Westerberg I."/>
            <person name="Brannstrom I.O."/>
            <person name="Guillou S."/>
            <person name="Cros-Aarteil S."/>
            <person name="Calhoun S."/>
            <person name="Haridas S."/>
            <person name="Kuo A."/>
            <person name="Mondo S."/>
            <person name="Pangilinan J."/>
            <person name="Riley R."/>
            <person name="LaButti K."/>
            <person name="Andreopoulos B."/>
            <person name="Lipzen A."/>
            <person name="Chen C."/>
            <person name="Yan M."/>
            <person name="Daum C."/>
            <person name="Ng V."/>
            <person name="Clum A."/>
            <person name="Steindorff A."/>
            <person name="Ohm R.A."/>
            <person name="Martin F."/>
            <person name="Silar P."/>
            <person name="Natvig D.O."/>
            <person name="Lalanne C."/>
            <person name="Gautier V."/>
            <person name="Ament-Velasquez S.L."/>
            <person name="Kruys A."/>
            <person name="Hutchinson M.I."/>
            <person name="Powell A.J."/>
            <person name="Barry K."/>
            <person name="Miller A.N."/>
            <person name="Grigoriev I.V."/>
            <person name="Debuchy R."/>
            <person name="Gladieux P."/>
            <person name="Hiltunen Thoren M."/>
            <person name="Johannesson H."/>
        </authorList>
    </citation>
    <scope>NUCLEOTIDE SEQUENCE</scope>
    <source>
        <strain evidence="2">FGSC 1904</strain>
    </source>
</reference>
<gene>
    <name evidence="2" type="ORF">B0T20DRAFT_511760</name>
</gene>
<dbReference type="PANTHER" id="PTHR39603">
    <property type="entry name" value="CYANOVIRIN-N DOMAIN-CONTAINING PROTEIN"/>
    <property type="match status" value="1"/>
</dbReference>
<name>A0AAE0U0Q5_SORBR</name>
<keyword evidence="1" id="KW-0732">Signal</keyword>
<accession>A0AAE0U0Q5</accession>
<comment type="caution">
    <text evidence="2">The sequence shown here is derived from an EMBL/GenBank/DDBJ whole genome shotgun (WGS) entry which is preliminary data.</text>
</comment>